<protein>
    <recommendedName>
        <fullName evidence="6">Sulfhydryl oxidase</fullName>
        <ecNumber evidence="6">1.8.3.2</ecNumber>
    </recommendedName>
</protein>
<dbReference type="InterPro" id="IPR036774">
    <property type="entry name" value="ERV/ALR_sulphydryl_oxid_sf"/>
</dbReference>
<evidence type="ECO:0000256" key="6">
    <source>
        <dbReference type="RuleBase" id="RU371123"/>
    </source>
</evidence>
<evidence type="ECO:0000256" key="1">
    <source>
        <dbReference type="ARBA" id="ARBA00001974"/>
    </source>
</evidence>
<dbReference type="SUPFAM" id="SSF69000">
    <property type="entry name" value="FAD-dependent thiol oxidase"/>
    <property type="match status" value="1"/>
</dbReference>
<sequence length="102" mass="11897">MHTMAAYYPNHPTYEQKASIEQFFNSFAQFYPCKYCAMDFQKMGVSSKKWLGSVCQNMKLVLKPPIFGLRRSREEWVELSTSAATDHYAWRSTIRDIIVEAS</sequence>
<keyword evidence="3 6" id="KW-0274">FAD</keyword>
<dbReference type="InterPro" id="IPR039799">
    <property type="entry name" value="ALR/ERV"/>
</dbReference>
<reference evidence="8 9" key="1">
    <citation type="submission" date="2018-11" db="EMBL/GenBank/DDBJ databases">
        <authorList>
            <consortium name="Pathogen Informatics"/>
        </authorList>
    </citation>
    <scope>NUCLEOTIDE SEQUENCE [LARGE SCALE GENOMIC DNA]</scope>
</reference>
<dbReference type="PANTHER" id="PTHR12645:SF0">
    <property type="entry name" value="FAD-LINKED SULFHYDRYL OXIDASE ALR"/>
    <property type="match status" value="1"/>
</dbReference>
<dbReference type="InterPro" id="IPR017905">
    <property type="entry name" value="ERV/ALR_sulphydryl_oxidase"/>
</dbReference>
<evidence type="ECO:0000313" key="9">
    <source>
        <dbReference type="Proteomes" id="UP000281553"/>
    </source>
</evidence>
<keyword evidence="5" id="KW-1015">Disulfide bond</keyword>
<proteinExistence type="predicted"/>
<dbReference type="OrthoDB" id="17199at2759"/>
<accession>A0A3P7N8X1</accession>
<dbReference type="GO" id="GO:0016971">
    <property type="term" value="F:flavin-dependent sulfhydryl oxidase activity"/>
    <property type="evidence" value="ECO:0007669"/>
    <property type="project" value="InterPro"/>
</dbReference>
<comment type="catalytic activity">
    <reaction evidence="6">
        <text>2 R'C(R)SH + O2 = R'C(R)S-S(R)CR' + H2O2</text>
        <dbReference type="Rhea" id="RHEA:17357"/>
        <dbReference type="ChEBI" id="CHEBI:15379"/>
        <dbReference type="ChEBI" id="CHEBI:16240"/>
        <dbReference type="ChEBI" id="CHEBI:16520"/>
        <dbReference type="ChEBI" id="CHEBI:17412"/>
        <dbReference type="EC" id="1.8.3.2"/>
    </reaction>
</comment>
<organism evidence="8 9">
    <name type="scientific">Dibothriocephalus latus</name>
    <name type="common">Fish tapeworm</name>
    <name type="synonym">Diphyllobothrium latum</name>
    <dbReference type="NCBI Taxonomy" id="60516"/>
    <lineage>
        <taxon>Eukaryota</taxon>
        <taxon>Metazoa</taxon>
        <taxon>Spiralia</taxon>
        <taxon>Lophotrochozoa</taxon>
        <taxon>Platyhelminthes</taxon>
        <taxon>Cestoda</taxon>
        <taxon>Eucestoda</taxon>
        <taxon>Diphyllobothriidea</taxon>
        <taxon>Diphyllobothriidae</taxon>
        <taxon>Dibothriocephalus</taxon>
    </lineage>
</organism>
<name>A0A3P7N8X1_DIBLA</name>
<dbReference type="GO" id="GO:0005739">
    <property type="term" value="C:mitochondrion"/>
    <property type="evidence" value="ECO:0007669"/>
    <property type="project" value="TreeGrafter"/>
</dbReference>
<evidence type="ECO:0000256" key="3">
    <source>
        <dbReference type="ARBA" id="ARBA00022827"/>
    </source>
</evidence>
<evidence type="ECO:0000259" key="7">
    <source>
        <dbReference type="PROSITE" id="PS51324"/>
    </source>
</evidence>
<dbReference type="PANTHER" id="PTHR12645">
    <property type="entry name" value="ALR/ERV"/>
    <property type="match status" value="1"/>
</dbReference>
<evidence type="ECO:0000256" key="4">
    <source>
        <dbReference type="ARBA" id="ARBA00023002"/>
    </source>
</evidence>
<evidence type="ECO:0000256" key="2">
    <source>
        <dbReference type="ARBA" id="ARBA00022630"/>
    </source>
</evidence>
<keyword evidence="9" id="KW-1185">Reference proteome</keyword>
<dbReference type="Proteomes" id="UP000281553">
    <property type="component" value="Unassembled WGS sequence"/>
</dbReference>
<dbReference type="EMBL" id="UYRU01088869">
    <property type="protein sequence ID" value="VDN36420.1"/>
    <property type="molecule type" value="Genomic_DNA"/>
</dbReference>
<feature type="domain" description="ERV/ALR sulfhydryl oxidase" evidence="7">
    <location>
        <begin position="1"/>
        <end position="102"/>
    </location>
</feature>
<keyword evidence="2 6" id="KW-0285">Flavoprotein</keyword>
<dbReference type="Pfam" id="PF04777">
    <property type="entry name" value="Evr1_Alr"/>
    <property type="match status" value="1"/>
</dbReference>
<evidence type="ECO:0000256" key="5">
    <source>
        <dbReference type="ARBA" id="ARBA00023157"/>
    </source>
</evidence>
<comment type="cofactor">
    <cofactor evidence="1 6">
        <name>FAD</name>
        <dbReference type="ChEBI" id="CHEBI:57692"/>
    </cofactor>
</comment>
<dbReference type="GO" id="GO:0050660">
    <property type="term" value="F:flavin adenine dinucleotide binding"/>
    <property type="evidence" value="ECO:0007669"/>
    <property type="project" value="TreeGrafter"/>
</dbReference>
<gene>
    <name evidence="8" type="ORF">DILT_LOCUS17026</name>
</gene>
<dbReference type="AlphaFoldDB" id="A0A3P7N8X1"/>
<evidence type="ECO:0000313" key="8">
    <source>
        <dbReference type="EMBL" id="VDN36420.1"/>
    </source>
</evidence>
<dbReference type="EC" id="1.8.3.2" evidence="6"/>
<keyword evidence="4 6" id="KW-0560">Oxidoreductase</keyword>
<dbReference type="Gene3D" id="1.20.120.310">
    <property type="entry name" value="ERV/ALR sulfhydryl oxidase domain"/>
    <property type="match status" value="1"/>
</dbReference>
<dbReference type="PROSITE" id="PS51324">
    <property type="entry name" value="ERV_ALR"/>
    <property type="match status" value="1"/>
</dbReference>